<dbReference type="Proteomes" id="UP000071859">
    <property type="component" value="Unassembled WGS sequence"/>
</dbReference>
<organism evidence="1 2">
    <name type="scientific">Caballeronia calidae</name>
    <dbReference type="NCBI Taxonomy" id="1777139"/>
    <lineage>
        <taxon>Bacteria</taxon>
        <taxon>Pseudomonadati</taxon>
        <taxon>Pseudomonadota</taxon>
        <taxon>Betaproteobacteria</taxon>
        <taxon>Burkholderiales</taxon>
        <taxon>Burkholderiaceae</taxon>
        <taxon>Caballeronia</taxon>
    </lineage>
</organism>
<dbReference type="EMBL" id="FCOX02000018">
    <property type="protein sequence ID" value="SAK79135.1"/>
    <property type="molecule type" value="Genomic_DNA"/>
</dbReference>
<keyword evidence="2" id="KW-1185">Reference proteome</keyword>
<dbReference type="AlphaFoldDB" id="A0A158C9V8"/>
<evidence type="ECO:0000313" key="2">
    <source>
        <dbReference type="Proteomes" id="UP000071859"/>
    </source>
</evidence>
<accession>A0A158C9V8</accession>
<gene>
    <name evidence="1" type="ORF">AWB78_03667</name>
</gene>
<name>A0A158C9V8_9BURK</name>
<comment type="caution">
    <text evidence="1">The sequence shown here is derived from an EMBL/GenBank/DDBJ whole genome shotgun (WGS) entry which is preliminary data.</text>
</comment>
<evidence type="ECO:0000313" key="1">
    <source>
        <dbReference type="EMBL" id="SAK79135.1"/>
    </source>
</evidence>
<protein>
    <submittedName>
        <fullName evidence="1">Uncharacterized protein</fullName>
    </submittedName>
</protein>
<proteinExistence type="predicted"/>
<sequence length="56" mass="5955">MPTGCFVSFTVSMKSLPFAMKSVCLSALFMRTSGPNARLSIFAGMSFGAMPWSTAP</sequence>
<reference evidence="1" key="1">
    <citation type="submission" date="2016-01" db="EMBL/GenBank/DDBJ databases">
        <authorList>
            <person name="Peeters C."/>
        </authorList>
    </citation>
    <scope>NUCLEOTIDE SEQUENCE</scope>
    <source>
        <strain evidence="1">LMG 29321</strain>
    </source>
</reference>